<dbReference type="GO" id="GO:0005789">
    <property type="term" value="C:endoplasmic reticulum membrane"/>
    <property type="evidence" value="ECO:0007669"/>
    <property type="project" value="UniProtKB-SubCell"/>
</dbReference>
<dbReference type="Pfam" id="PF00903">
    <property type="entry name" value="Glyoxalase"/>
    <property type="match status" value="1"/>
</dbReference>
<evidence type="ECO:0000256" key="23">
    <source>
        <dbReference type="ARBA" id="ARBA00048047"/>
    </source>
</evidence>
<dbReference type="InterPro" id="IPR037523">
    <property type="entry name" value="VOC_core"/>
</dbReference>
<keyword evidence="15" id="KW-0223">Dioxygenase</keyword>
<accession>A0A813EX35</accession>
<evidence type="ECO:0000256" key="16">
    <source>
        <dbReference type="ARBA" id="ARBA00023002"/>
    </source>
</evidence>
<dbReference type="Gene3D" id="3.10.180.10">
    <property type="entry name" value="2,3-Dihydroxybiphenyl 1,2-Dioxygenase, domain 1"/>
    <property type="match status" value="1"/>
</dbReference>
<evidence type="ECO:0000256" key="13">
    <source>
        <dbReference type="ARBA" id="ARBA00022824"/>
    </source>
</evidence>
<evidence type="ECO:0000256" key="3">
    <source>
        <dbReference type="ARBA" id="ARBA00004406"/>
    </source>
</evidence>
<proteinExistence type="inferred from homology"/>
<dbReference type="OrthoDB" id="414569at2759"/>
<evidence type="ECO:0000256" key="11">
    <source>
        <dbReference type="ARBA" id="ARBA00022723"/>
    </source>
</evidence>
<dbReference type="NCBIfam" id="TIGR01263">
    <property type="entry name" value="4HPPD"/>
    <property type="match status" value="1"/>
</dbReference>
<sequence length="248" mass="28177">MIAARWFSLQSVHTVILYTSLSSGKPTQVCVLPGFHSWTPSFQPPDVGIRYVDHVVANVGWNQMKDWSNFYRDVFGMDQLVSFDDKDISTEFTALRSVVMTGGSGRVKCPINEPAEGRRKSQIEEYLDFYQGPGVQHVALATEDIIATVASMRDRGVEFLNIPDSYYDQLTQRVGVIAEDVDLLRRHRILVDRDDQGYMLQIFTRPLADRPTLFFEVIQRRGGTSFGKGNFKALFESIEAEQRLRGTL</sequence>
<feature type="domain" description="VOC" evidence="24">
    <location>
        <begin position="51"/>
        <end position="205"/>
    </location>
</feature>
<dbReference type="EC" id="1.13.11.27" evidence="8"/>
<gene>
    <name evidence="25" type="ORF">PGLA1383_LOCUS15556</name>
    <name evidence="26" type="ORF">PGLA1383_LOCUS20614</name>
</gene>
<dbReference type="FunFam" id="3.10.180.10:FF:000022">
    <property type="entry name" value="4-hydroxyphenylpyruvate dioxygenase"/>
    <property type="match status" value="1"/>
</dbReference>
<protein>
    <recommendedName>
        <fullName evidence="9">4-hydroxyphenylpyruvate dioxygenase</fullName>
        <ecNumber evidence="8">1.13.11.27</ecNumber>
    </recommendedName>
    <alternativeName>
        <fullName evidence="21">4-hydroxyphenylpyruvic acid oxidase</fullName>
    </alternativeName>
</protein>
<evidence type="ECO:0000256" key="7">
    <source>
        <dbReference type="ARBA" id="ARBA00011738"/>
    </source>
</evidence>
<evidence type="ECO:0000259" key="24">
    <source>
        <dbReference type="PROSITE" id="PS51819"/>
    </source>
</evidence>
<evidence type="ECO:0000256" key="14">
    <source>
        <dbReference type="ARBA" id="ARBA00022878"/>
    </source>
</evidence>
<dbReference type="PROSITE" id="PS51819">
    <property type="entry name" value="VOC"/>
    <property type="match status" value="1"/>
</dbReference>
<evidence type="ECO:0000256" key="19">
    <source>
        <dbReference type="ARBA" id="ARBA00023136"/>
    </source>
</evidence>
<dbReference type="PANTHER" id="PTHR11959:SF1">
    <property type="entry name" value="4-HYDROXYPHENYLPYRUVATE DIOXYGENASE"/>
    <property type="match status" value="1"/>
</dbReference>
<comment type="subunit">
    <text evidence="7">Homodimer.</text>
</comment>
<reference evidence="26" key="1">
    <citation type="submission" date="2021-02" db="EMBL/GenBank/DDBJ databases">
        <authorList>
            <person name="Dougan E. K."/>
            <person name="Rhodes N."/>
            <person name="Thang M."/>
            <person name="Chan C."/>
        </authorList>
    </citation>
    <scope>NUCLEOTIDE SEQUENCE</scope>
</reference>
<evidence type="ECO:0000256" key="6">
    <source>
        <dbReference type="ARBA" id="ARBA00005877"/>
    </source>
</evidence>
<keyword evidence="20" id="KW-0585">Phenylalanine catabolism</keyword>
<comment type="pathway">
    <text evidence="5">Amino-acid degradation; L-phenylalanine degradation; acetoacetate and fumarate from L-phenylalanine: step 3/6.</text>
</comment>
<keyword evidence="14" id="KW-0828">Tyrosine catabolism</keyword>
<comment type="cofactor">
    <cofactor evidence="1">
        <name>Fe cation</name>
        <dbReference type="ChEBI" id="CHEBI:24875"/>
    </cofactor>
</comment>
<keyword evidence="18" id="KW-0333">Golgi apparatus</keyword>
<dbReference type="EMBL" id="CAJNNV010014213">
    <property type="protein sequence ID" value="CAE8602371.1"/>
    <property type="molecule type" value="Genomic_DNA"/>
</dbReference>
<evidence type="ECO:0000256" key="22">
    <source>
        <dbReference type="ARBA" id="ARBA00033727"/>
    </source>
</evidence>
<evidence type="ECO:0000313" key="26">
    <source>
        <dbReference type="EMBL" id="CAE8602371.1"/>
    </source>
</evidence>
<organism evidence="26 27">
    <name type="scientific">Polarella glacialis</name>
    <name type="common">Dinoflagellate</name>
    <dbReference type="NCBI Taxonomy" id="89957"/>
    <lineage>
        <taxon>Eukaryota</taxon>
        <taxon>Sar</taxon>
        <taxon>Alveolata</taxon>
        <taxon>Dinophyceae</taxon>
        <taxon>Suessiales</taxon>
        <taxon>Suessiaceae</taxon>
        <taxon>Polarella</taxon>
    </lineage>
</organism>
<evidence type="ECO:0000256" key="2">
    <source>
        <dbReference type="ARBA" id="ARBA00004395"/>
    </source>
</evidence>
<comment type="caution">
    <text evidence="26">The sequence shown here is derived from an EMBL/GenBank/DDBJ whole genome shotgun (WGS) entry which is preliminary data.</text>
</comment>
<comment type="function">
    <text evidence="22">Catalyzes the conversion of 4-hydroxyphenylpyruvic acid to homogentisic acid, one of the steps in tyrosine catabolism.</text>
</comment>
<name>A0A813EX35_POLGL</name>
<evidence type="ECO:0000256" key="10">
    <source>
        <dbReference type="ARBA" id="ARBA00022490"/>
    </source>
</evidence>
<dbReference type="PANTHER" id="PTHR11959">
    <property type="entry name" value="4-HYDROXYPHENYLPYRUVATE DIOXYGENASE"/>
    <property type="match status" value="1"/>
</dbReference>
<dbReference type="EMBL" id="CAJNNV010009187">
    <property type="protein sequence ID" value="CAE8597105.1"/>
    <property type="molecule type" value="Genomic_DNA"/>
</dbReference>
<keyword evidence="13" id="KW-0256">Endoplasmic reticulum</keyword>
<evidence type="ECO:0000256" key="21">
    <source>
        <dbReference type="ARBA" id="ARBA00029786"/>
    </source>
</evidence>
<keyword evidence="19" id="KW-0472">Membrane</keyword>
<dbReference type="GO" id="GO:0006559">
    <property type="term" value="P:L-phenylalanine catabolic process"/>
    <property type="evidence" value="ECO:0007669"/>
    <property type="project" value="UniProtKB-KW"/>
</dbReference>
<dbReference type="SUPFAM" id="SSF54593">
    <property type="entry name" value="Glyoxalase/Bleomycin resistance protein/Dihydroxybiphenyl dioxygenase"/>
    <property type="match status" value="1"/>
</dbReference>
<dbReference type="InterPro" id="IPR029068">
    <property type="entry name" value="Glyas_Bleomycin-R_OHBP_Dase"/>
</dbReference>
<keyword evidence="27" id="KW-1185">Reference proteome</keyword>
<dbReference type="InterPro" id="IPR005956">
    <property type="entry name" value="4OHPhenylPyrv_dOase"/>
</dbReference>
<dbReference type="GO" id="GO:0000139">
    <property type="term" value="C:Golgi membrane"/>
    <property type="evidence" value="ECO:0007669"/>
    <property type="project" value="UniProtKB-SubCell"/>
</dbReference>
<dbReference type="GO" id="GO:0042802">
    <property type="term" value="F:identical protein binding"/>
    <property type="evidence" value="ECO:0007669"/>
    <property type="project" value="UniProtKB-ARBA"/>
</dbReference>
<evidence type="ECO:0000256" key="18">
    <source>
        <dbReference type="ARBA" id="ARBA00023034"/>
    </source>
</evidence>
<evidence type="ECO:0000256" key="12">
    <source>
        <dbReference type="ARBA" id="ARBA00022737"/>
    </source>
</evidence>
<dbReference type="AlphaFoldDB" id="A0A813EX35"/>
<comment type="subcellular location">
    <subcellularLocation>
        <location evidence="4">Cytoplasm</location>
    </subcellularLocation>
    <subcellularLocation>
        <location evidence="3">Endoplasmic reticulum membrane</location>
        <topology evidence="3">Peripheral membrane protein</topology>
    </subcellularLocation>
    <subcellularLocation>
        <location evidence="2">Golgi apparatus membrane</location>
        <topology evidence="2">Peripheral membrane protein</topology>
    </subcellularLocation>
</comment>
<evidence type="ECO:0000256" key="15">
    <source>
        <dbReference type="ARBA" id="ARBA00022964"/>
    </source>
</evidence>
<keyword evidence="12" id="KW-0677">Repeat</keyword>
<evidence type="ECO:0000256" key="20">
    <source>
        <dbReference type="ARBA" id="ARBA00023232"/>
    </source>
</evidence>
<evidence type="ECO:0000256" key="8">
    <source>
        <dbReference type="ARBA" id="ARBA00013222"/>
    </source>
</evidence>
<keyword evidence="17" id="KW-0408">Iron</keyword>
<dbReference type="InterPro" id="IPR004360">
    <property type="entry name" value="Glyas_Fos-R_dOase_dom"/>
</dbReference>
<evidence type="ECO:0000256" key="5">
    <source>
        <dbReference type="ARBA" id="ARBA00005162"/>
    </source>
</evidence>
<evidence type="ECO:0000313" key="25">
    <source>
        <dbReference type="EMBL" id="CAE8597105.1"/>
    </source>
</evidence>
<dbReference type="Proteomes" id="UP000654075">
    <property type="component" value="Unassembled WGS sequence"/>
</dbReference>
<evidence type="ECO:0000256" key="9">
    <source>
        <dbReference type="ARBA" id="ARBA00018452"/>
    </source>
</evidence>
<dbReference type="GO" id="GO:0003868">
    <property type="term" value="F:4-hydroxyphenylpyruvate dioxygenase activity"/>
    <property type="evidence" value="ECO:0007669"/>
    <property type="project" value="UniProtKB-EC"/>
</dbReference>
<evidence type="ECO:0000313" key="27">
    <source>
        <dbReference type="Proteomes" id="UP000654075"/>
    </source>
</evidence>
<keyword evidence="11" id="KW-0479">Metal-binding</keyword>
<dbReference type="CDD" id="cd07250">
    <property type="entry name" value="HPPD_C_like"/>
    <property type="match status" value="1"/>
</dbReference>
<dbReference type="GO" id="GO:0006572">
    <property type="term" value="P:L-tyrosine catabolic process"/>
    <property type="evidence" value="ECO:0007669"/>
    <property type="project" value="UniProtKB-KW"/>
</dbReference>
<dbReference type="OMA" id="LCESEYW"/>
<comment type="catalytic activity">
    <reaction evidence="23">
        <text>3-(4-hydroxyphenyl)pyruvate + O2 = homogentisate + CO2</text>
        <dbReference type="Rhea" id="RHEA:16189"/>
        <dbReference type="ChEBI" id="CHEBI:15379"/>
        <dbReference type="ChEBI" id="CHEBI:16169"/>
        <dbReference type="ChEBI" id="CHEBI:16526"/>
        <dbReference type="ChEBI" id="CHEBI:36242"/>
        <dbReference type="EC" id="1.13.11.27"/>
    </reaction>
    <physiologicalReaction direction="left-to-right" evidence="23">
        <dbReference type="Rhea" id="RHEA:16190"/>
    </physiologicalReaction>
</comment>
<comment type="similarity">
    <text evidence="6">Belongs to the 4HPPD family.</text>
</comment>
<dbReference type="InterPro" id="IPR041735">
    <property type="entry name" value="4OHPhenylPyrv_dOase_C"/>
</dbReference>
<evidence type="ECO:0000256" key="4">
    <source>
        <dbReference type="ARBA" id="ARBA00004496"/>
    </source>
</evidence>
<keyword evidence="10" id="KW-0963">Cytoplasm</keyword>
<evidence type="ECO:0000256" key="1">
    <source>
        <dbReference type="ARBA" id="ARBA00001962"/>
    </source>
</evidence>
<dbReference type="GO" id="GO:0046872">
    <property type="term" value="F:metal ion binding"/>
    <property type="evidence" value="ECO:0007669"/>
    <property type="project" value="UniProtKB-KW"/>
</dbReference>
<evidence type="ECO:0000256" key="17">
    <source>
        <dbReference type="ARBA" id="ARBA00023004"/>
    </source>
</evidence>
<keyword evidence="16" id="KW-0560">Oxidoreductase</keyword>